<dbReference type="GO" id="GO:0003677">
    <property type="term" value="F:DNA binding"/>
    <property type="evidence" value="ECO:0007669"/>
    <property type="project" value="InterPro"/>
</dbReference>
<gene>
    <name evidence="1" type="ORF">D5018_03820</name>
</gene>
<proteinExistence type="predicted"/>
<dbReference type="EMBL" id="QZEI01000009">
    <property type="protein sequence ID" value="RLV60979.1"/>
    <property type="molecule type" value="Genomic_DNA"/>
</dbReference>
<dbReference type="Proteomes" id="UP000281474">
    <property type="component" value="Unassembled WGS sequence"/>
</dbReference>
<organism evidence="1 2">
    <name type="scientific">Parashewanella curva</name>
    <dbReference type="NCBI Taxonomy" id="2338552"/>
    <lineage>
        <taxon>Bacteria</taxon>
        <taxon>Pseudomonadati</taxon>
        <taxon>Pseudomonadota</taxon>
        <taxon>Gammaproteobacteria</taxon>
        <taxon>Alteromonadales</taxon>
        <taxon>Shewanellaceae</taxon>
        <taxon>Parashewanella</taxon>
    </lineage>
</organism>
<sequence>MGDCLNLAKLIPNTLSYTHIAKQMNLTQQCVSVWIKKNEVPPRRVPEFSRITGIPKSKLNPLFSDEVAHG</sequence>
<evidence type="ECO:0008006" key="3">
    <source>
        <dbReference type="Google" id="ProtNLM"/>
    </source>
</evidence>
<keyword evidence="2" id="KW-1185">Reference proteome</keyword>
<dbReference type="InterPro" id="IPR010982">
    <property type="entry name" value="Lambda_DNA-bd_dom_sf"/>
</dbReference>
<evidence type="ECO:0000313" key="2">
    <source>
        <dbReference type="Proteomes" id="UP000281474"/>
    </source>
</evidence>
<accession>A0A3L8Q1V4</accession>
<comment type="caution">
    <text evidence="1">The sequence shown here is derived from an EMBL/GenBank/DDBJ whole genome shotgun (WGS) entry which is preliminary data.</text>
</comment>
<dbReference type="AlphaFoldDB" id="A0A3L8Q1V4"/>
<name>A0A3L8Q1V4_9GAMM</name>
<evidence type="ECO:0000313" key="1">
    <source>
        <dbReference type="EMBL" id="RLV60979.1"/>
    </source>
</evidence>
<protein>
    <recommendedName>
        <fullName evidence="3">Helix-turn-helix domain-containing protein</fullName>
    </recommendedName>
</protein>
<reference evidence="1 2" key="1">
    <citation type="submission" date="2018-09" db="EMBL/GenBank/DDBJ databases">
        <title>Phylogeny of the Shewanellaceae, and recommendation for two new genera, Pseudoshewanella and Parashewanella.</title>
        <authorList>
            <person name="Wang G."/>
        </authorList>
    </citation>
    <scope>NUCLEOTIDE SEQUENCE [LARGE SCALE GENOMIC DNA]</scope>
    <source>
        <strain evidence="1 2">C51</strain>
    </source>
</reference>
<dbReference type="Gene3D" id="1.10.260.40">
    <property type="entry name" value="lambda repressor-like DNA-binding domains"/>
    <property type="match status" value="1"/>
</dbReference>